<gene>
    <name evidence="1" type="ORF">PV09_09255</name>
</gene>
<dbReference type="InParanoid" id="A0A0D1ZY77"/>
<proteinExistence type="predicted"/>
<dbReference type="Proteomes" id="UP000053259">
    <property type="component" value="Unassembled WGS sequence"/>
</dbReference>
<protein>
    <submittedName>
        <fullName evidence="1">Uncharacterized protein</fullName>
    </submittedName>
</protein>
<accession>A0A0D1ZY77</accession>
<reference evidence="1 2" key="1">
    <citation type="submission" date="2015-01" db="EMBL/GenBank/DDBJ databases">
        <title>The Genome Sequence of Ochroconis gallopava CBS43764.</title>
        <authorList>
            <consortium name="The Broad Institute Genomics Platform"/>
            <person name="Cuomo C."/>
            <person name="de Hoog S."/>
            <person name="Gorbushina A."/>
            <person name="Stielow B."/>
            <person name="Teixiera M."/>
            <person name="Abouelleil A."/>
            <person name="Chapman S.B."/>
            <person name="Priest M."/>
            <person name="Young S.K."/>
            <person name="Wortman J."/>
            <person name="Nusbaum C."/>
            <person name="Birren B."/>
        </authorList>
    </citation>
    <scope>NUCLEOTIDE SEQUENCE [LARGE SCALE GENOMIC DNA]</scope>
    <source>
        <strain evidence="1 2">CBS 43764</strain>
    </source>
</reference>
<dbReference type="AlphaFoldDB" id="A0A0D1ZY77"/>
<dbReference type="GeneID" id="27317228"/>
<dbReference type="HOGENOM" id="CLU_2293869_0_0_1"/>
<evidence type="ECO:0000313" key="2">
    <source>
        <dbReference type="Proteomes" id="UP000053259"/>
    </source>
</evidence>
<dbReference type="EMBL" id="KN847587">
    <property type="protein sequence ID" value="KIV99029.1"/>
    <property type="molecule type" value="Genomic_DNA"/>
</dbReference>
<evidence type="ECO:0000313" key="1">
    <source>
        <dbReference type="EMBL" id="KIV99029.1"/>
    </source>
</evidence>
<dbReference type="RefSeq" id="XP_016208899.1">
    <property type="nucleotide sequence ID" value="XM_016363285.1"/>
</dbReference>
<organism evidence="1 2">
    <name type="scientific">Verruconis gallopava</name>
    <dbReference type="NCBI Taxonomy" id="253628"/>
    <lineage>
        <taxon>Eukaryota</taxon>
        <taxon>Fungi</taxon>
        <taxon>Dikarya</taxon>
        <taxon>Ascomycota</taxon>
        <taxon>Pezizomycotina</taxon>
        <taxon>Dothideomycetes</taxon>
        <taxon>Pleosporomycetidae</taxon>
        <taxon>Venturiales</taxon>
        <taxon>Sympoventuriaceae</taxon>
        <taxon>Verruconis</taxon>
    </lineage>
</organism>
<dbReference type="VEuPathDB" id="FungiDB:PV09_09255"/>
<keyword evidence="2" id="KW-1185">Reference proteome</keyword>
<sequence>MAFTNPFLIGRCPIFHGREENSALVFVPCLTQLHSEPTLTVPLHAASLGLAPEEHSCSLGKLQKTAIQVVCSPRRLSWGHLNASCKPFRLLHNAARAASPC</sequence>
<name>A0A0D1ZY77_9PEZI</name>